<feature type="compositionally biased region" description="Pro residues" evidence="1">
    <location>
        <begin position="317"/>
        <end position="333"/>
    </location>
</feature>
<comment type="caution">
    <text evidence="2">The sequence shown here is derived from an EMBL/GenBank/DDBJ whole genome shotgun (WGS) entry which is preliminary data.</text>
</comment>
<evidence type="ECO:0000256" key="1">
    <source>
        <dbReference type="SAM" id="MobiDB-lite"/>
    </source>
</evidence>
<feature type="compositionally biased region" description="Low complexity" evidence="1">
    <location>
        <begin position="553"/>
        <end position="569"/>
    </location>
</feature>
<dbReference type="OrthoDB" id="412402at2759"/>
<dbReference type="InterPro" id="IPR022025">
    <property type="entry name" value="Amidoligase_2"/>
</dbReference>
<feature type="compositionally biased region" description="Low complexity" evidence="1">
    <location>
        <begin position="301"/>
        <end position="316"/>
    </location>
</feature>
<dbReference type="EMBL" id="SKBN01000078">
    <property type="protein sequence ID" value="TGJ83977.1"/>
    <property type="molecule type" value="Genomic_DNA"/>
</dbReference>
<dbReference type="Proteomes" id="UP000297716">
    <property type="component" value="Unassembled WGS sequence"/>
</dbReference>
<dbReference type="PANTHER" id="PTHR36847">
    <property type="entry name" value="AMIDOLIGASE ENZYME"/>
    <property type="match status" value="1"/>
</dbReference>
<evidence type="ECO:0000313" key="2">
    <source>
        <dbReference type="EMBL" id="TGJ83977.1"/>
    </source>
</evidence>
<dbReference type="STRING" id="37992.A0A4Z0YKA2"/>
<name>A0A4Z0YKA2_9PEZI</name>
<evidence type="ECO:0000313" key="3">
    <source>
        <dbReference type="Proteomes" id="UP000297716"/>
    </source>
</evidence>
<evidence type="ECO:0008006" key="4">
    <source>
        <dbReference type="Google" id="ProtNLM"/>
    </source>
</evidence>
<dbReference type="PANTHER" id="PTHR36847:SF1">
    <property type="entry name" value="AMIDOLIGASE ENZYME"/>
    <property type="match status" value="1"/>
</dbReference>
<dbReference type="AlphaFoldDB" id="A0A4Z0YKA2"/>
<proteinExistence type="predicted"/>
<organism evidence="2 3">
    <name type="scientific">Xylaria hypoxylon</name>
    <dbReference type="NCBI Taxonomy" id="37992"/>
    <lineage>
        <taxon>Eukaryota</taxon>
        <taxon>Fungi</taxon>
        <taxon>Dikarya</taxon>
        <taxon>Ascomycota</taxon>
        <taxon>Pezizomycotina</taxon>
        <taxon>Sordariomycetes</taxon>
        <taxon>Xylariomycetidae</taxon>
        <taxon>Xylariales</taxon>
        <taxon>Xylariaceae</taxon>
        <taxon>Xylaria</taxon>
    </lineage>
</organism>
<feature type="region of interest" description="Disordered" evidence="1">
    <location>
        <begin position="288"/>
        <end position="360"/>
    </location>
</feature>
<gene>
    <name evidence="2" type="ORF">E0Z10_g4759</name>
</gene>
<accession>A0A4Z0YKA2</accession>
<sequence length="912" mass="101362">MTSNQQTGTFTVPVGTRLSHGVELELLVAYLYTSDIDPDEQHSTNLAPILRVNNRRIDDAEAAVREHIRWTLRDHGIRVSSETPEFNVDVPLHLDSLDQWSVDVDPTASHGLEESELVRGKPGRYRWLGLELRSPAYWDVPHVYDEIRFVVNLVKSRYRVRVNHSCGFHVHVGNGPQYFDAKTLKRAGAFLFAVDPLLSRLHAPWRRVGEYSTSIRYRSRLARWDGMRPADAQGLVDHDAERAREIALGGDALNPILVVPWSDTSIERASFGGTRRWEQYVNGRLQNGPFMTLNESPPSPEGSQISSSASSETSRSPSPPPSPSPSPPPPPSSSVPSFSLPSSPPSSDDDDDDTDGGAYGRRFQEFINSDKLRARSLEIFELPPKRLTEEEQYHLLTIVICERLFGHTDLEDLSNSQFQRLVTTIAPFIEIARHSFDWDSNANDFTFRQGRIGDTLHHPRPLRLNELNAPDILRDMEAQIDDGEVNIELFDDEEEDDIVIPLDQIERSTRDVIDELKEQPTFPARFLPGLMKYFEDMAAAARRNQKYFDRARPTPTTNTGGGANPPAGNGKSGSNSPADANASGPRNDGFGLAFPQPSLSAFGNGRSPPRSGGDDSSSSSDDSSEGGFDDSLNNSPNDSDDNNDMDSFDSGSDYNPPAFRAFPGVPIPPPQGDASDSTDSPVSSPFRENRSSTTQNNNTKLQPHDFTQRSNAYITGVSGKANLTFAHWEQISWLPYLGGPPDPREPHPRFGPECPGPDCRSHAVTGTRAGLSTILGVESAAALAMLLVSEPEDSDYIPRLNYNFAAYASYTLNSGMRSGEKRTIEFREAGGSLDPEWIILWDKICVGIMRFCRDASVSEFLTVLEKVIREEERQRTGGKQVRYDVCDLLEDICLFTEATIIRRRERETGPPM</sequence>
<dbReference type="Pfam" id="PF12224">
    <property type="entry name" value="Amidoligase_2"/>
    <property type="match status" value="1"/>
</dbReference>
<feature type="region of interest" description="Disordered" evidence="1">
    <location>
        <begin position="548"/>
        <end position="707"/>
    </location>
</feature>
<feature type="compositionally biased region" description="Polar residues" evidence="1">
    <location>
        <begin position="674"/>
        <end position="683"/>
    </location>
</feature>
<keyword evidence="3" id="KW-1185">Reference proteome</keyword>
<feature type="compositionally biased region" description="Polar residues" evidence="1">
    <location>
        <begin position="691"/>
        <end position="701"/>
    </location>
</feature>
<feature type="compositionally biased region" description="Acidic residues" evidence="1">
    <location>
        <begin position="638"/>
        <end position="647"/>
    </location>
</feature>
<reference evidence="2 3" key="1">
    <citation type="submission" date="2019-03" db="EMBL/GenBank/DDBJ databases">
        <title>Draft genome sequence of Xylaria hypoxylon DSM 108379, a ubiquitous saprotrophic-parasitic fungi on hardwood.</title>
        <authorList>
            <person name="Buettner E."/>
            <person name="Leonhardt S."/>
            <person name="Gebauer A.M."/>
            <person name="Liers C."/>
            <person name="Hofrichter M."/>
            <person name="Kellner H."/>
        </authorList>
    </citation>
    <scope>NUCLEOTIDE SEQUENCE [LARGE SCALE GENOMIC DNA]</scope>
    <source>
        <strain evidence="2 3">DSM 108379</strain>
    </source>
</reference>
<protein>
    <recommendedName>
        <fullName evidence="4">Amidoligase enzyme</fullName>
    </recommendedName>
</protein>